<gene>
    <name evidence="3" type="ORF">GCM10010361_33020</name>
</gene>
<dbReference type="InterPro" id="IPR017972">
    <property type="entry name" value="Cyt_P450_CS"/>
</dbReference>
<sequence length="455" mass="50037">MQRIYGPDAEPLGPVLEQLRRQYGDVAPVLAPGDIPAHLILGYNAIRDAMQSNTRLMCDSRRGRAYQEGQITADHPLAPMTAYQPILAFEDGVPHARLRGAVVDGLDFNRHSLRRYITRYADRLIDCIASRGKADLVAEYAAQLPALVLAWMYGMPEEESPALVAAVRDLTSGNERAAEGNAFVTRAMEELVRRRQAGETVANTVGGRDFVTRLLDHEANLSEQEVVEHLRLVFVAGYTPTVALIANTLVEILTQRQFSRDLTSGQMTLPEALNRVLWDHPPIGLLPTRWAAGDMVISGQQIRAGDMIILGIEAANADPAARKPGPVAHNEGHLSFSTGPHECPGRDIGRAIAEAGIDILLTRLRDLELLVPETELQWQSAWVSRRLLALPVKFTPPRPTGVRTQQPDRETTTADATAATSAGKPEQWSIDGGSHEAARQSRRPRKTTGRARLRR</sequence>
<dbReference type="PANTHER" id="PTHR46696:SF1">
    <property type="entry name" value="CYTOCHROME P450 YJIB-RELATED"/>
    <property type="match status" value="1"/>
</dbReference>
<evidence type="ECO:0000256" key="1">
    <source>
        <dbReference type="ARBA" id="ARBA00010617"/>
    </source>
</evidence>
<evidence type="ECO:0000313" key="4">
    <source>
        <dbReference type="Proteomes" id="UP001500909"/>
    </source>
</evidence>
<organism evidence="3 4">
    <name type="scientific">Streptomyces olivaceiscleroticus</name>
    <dbReference type="NCBI Taxonomy" id="68245"/>
    <lineage>
        <taxon>Bacteria</taxon>
        <taxon>Bacillati</taxon>
        <taxon>Actinomycetota</taxon>
        <taxon>Actinomycetes</taxon>
        <taxon>Kitasatosporales</taxon>
        <taxon>Streptomycetaceae</taxon>
        <taxon>Streptomyces</taxon>
    </lineage>
</organism>
<accession>A0ABP3JWZ9</accession>
<dbReference type="PRINTS" id="PR00359">
    <property type="entry name" value="BP450"/>
</dbReference>
<dbReference type="InterPro" id="IPR002397">
    <property type="entry name" value="Cyt_P450_B"/>
</dbReference>
<dbReference type="Gene3D" id="1.10.630.10">
    <property type="entry name" value="Cytochrome P450"/>
    <property type="match status" value="1"/>
</dbReference>
<protein>
    <submittedName>
        <fullName evidence="3">Cytochrome P450</fullName>
    </submittedName>
</protein>
<dbReference type="RefSeq" id="WP_346095663.1">
    <property type="nucleotide sequence ID" value="NZ_BAAABY010000023.1"/>
</dbReference>
<feature type="compositionally biased region" description="Basic residues" evidence="2">
    <location>
        <begin position="440"/>
        <end position="455"/>
    </location>
</feature>
<proteinExistence type="inferred from homology"/>
<reference evidence="4" key="1">
    <citation type="journal article" date="2019" name="Int. J. Syst. Evol. Microbiol.">
        <title>The Global Catalogue of Microorganisms (GCM) 10K type strain sequencing project: providing services to taxonomists for standard genome sequencing and annotation.</title>
        <authorList>
            <consortium name="The Broad Institute Genomics Platform"/>
            <consortium name="The Broad Institute Genome Sequencing Center for Infectious Disease"/>
            <person name="Wu L."/>
            <person name="Ma J."/>
        </authorList>
    </citation>
    <scope>NUCLEOTIDE SEQUENCE [LARGE SCALE GENOMIC DNA]</scope>
    <source>
        <strain evidence="4">JCM 4805</strain>
    </source>
</reference>
<dbReference type="Proteomes" id="UP001500909">
    <property type="component" value="Unassembled WGS sequence"/>
</dbReference>
<dbReference type="PANTHER" id="PTHR46696">
    <property type="entry name" value="P450, PUTATIVE (EUROFUNG)-RELATED"/>
    <property type="match status" value="1"/>
</dbReference>
<evidence type="ECO:0000313" key="3">
    <source>
        <dbReference type="EMBL" id="GAA0466278.1"/>
    </source>
</evidence>
<keyword evidence="4" id="KW-1185">Reference proteome</keyword>
<dbReference type="PROSITE" id="PS00086">
    <property type="entry name" value="CYTOCHROME_P450"/>
    <property type="match status" value="1"/>
</dbReference>
<dbReference type="InterPro" id="IPR036396">
    <property type="entry name" value="Cyt_P450_sf"/>
</dbReference>
<comment type="similarity">
    <text evidence="1">Belongs to the cytochrome P450 family.</text>
</comment>
<feature type="compositionally biased region" description="Low complexity" evidence="2">
    <location>
        <begin position="413"/>
        <end position="422"/>
    </location>
</feature>
<name>A0ABP3JWZ9_9ACTN</name>
<comment type="caution">
    <text evidence="3">The sequence shown here is derived from an EMBL/GenBank/DDBJ whole genome shotgun (WGS) entry which is preliminary data.</text>
</comment>
<evidence type="ECO:0000256" key="2">
    <source>
        <dbReference type="SAM" id="MobiDB-lite"/>
    </source>
</evidence>
<dbReference type="EMBL" id="BAAABY010000023">
    <property type="protein sequence ID" value="GAA0466278.1"/>
    <property type="molecule type" value="Genomic_DNA"/>
</dbReference>
<feature type="region of interest" description="Disordered" evidence="2">
    <location>
        <begin position="393"/>
        <end position="455"/>
    </location>
</feature>
<dbReference type="SUPFAM" id="SSF48264">
    <property type="entry name" value="Cytochrome P450"/>
    <property type="match status" value="1"/>
</dbReference>